<sequence length="86" mass="10105">MGILWVNYESYIGIRCFCVEKKGNWFNCNSLCKLFSVNTCPFCYIFIRFSHYTCSLLSDFLYFGGFILINQSMKSRCINYGVETEL</sequence>
<accession>A0A0V0H0Z7</accession>
<dbReference type="EMBL" id="GEDG01027179">
    <property type="protein sequence ID" value="JAP14020.1"/>
    <property type="molecule type" value="Transcribed_RNA"/>
</dbReference>
<proteinExistence type="predicted"/>
<dbReference type="AlphaFoldDB" id="A0A0V0H0Z7"/>
<evidence type="ECO:0000313" key="1">
    <source>
        <dbReference type="EMBL" id="JAP14020.1"/>
    </source>
</evidence>
<organism evidence="1">
    <name type="scientific">Solanum chacoense</name>
    <name type="common">Chaco potato</name>
    <dbReference type="NCBI Taxonomy" id="4108"/>
    <lineage>
        <taxon>Eukaryota</taxon>
        <taxon>Viridiplantae</taxon>
        <taxon>Streptophyta</taxon>
        <taxon>Embryophyta</taxon>
        <taxon>Tracheophyta</taxon>
        <taxon>Spermatophyta</taxon>
        <taxon>Magnoliopsida</taxon>
        <taxon>eudicotyledons</taxon>
        <taxon>Gunneridae</taxon>
        <taxon>Pentapetalae</taxon>
        <taxon>asterids</taxon>
        <taxon>lamiids</taxon>
        <taxon>Solanales</taxon>
        <taxon>Solanaceae</taxon>
        <taxon>Solanoideae</taxon>
        <taxon>Solaneae</taxon>
        <taxon>Solanum</taxon>
    </lineage>
</organism>
<reference evidence="1" key="1">
    <citation type="submission" date="2015-12" db="EMBL/GenBank/DDBJ databases">
        <title>Gene expression during late stages of embryo sac development: a critical building block for successful pollen-pistil interactions.</title>
        <authorList>
            <person name="Liu Y."/>
            <person name="Joly V."/>
            <person name="Sabar M."/>
            <person name="Matton D.P."/>
        </authorList>
    </citation>
    <scope>NUCLEOTIDE SEQUENCE</scope>
</reference>
<name>A0A0V0H0Z7_SOLCH</name>
<protein>
    <submittedName>
        <fullName evidence="1">Putative ovule protein</fullName>
    </submittedName>
</protein>